<keyword evidence="2" id="KW-1185">Reference proteome</keyword>
<protein>
    <submittedName>
        <fullName evidence="1">Uncharacterized protein</fullName>
    </submittedName>
</protein>
<dbReference type="EnsemblPlants" id="OMERI10G08750.1">
    <property type="protein sequence ID" value="OMERI10G08750.1"/>
    <property type="gene ID" value="OMERI10G08750"/>
</dbReference>
<accession>A0A0E0EYG1</accession>
<reference evidence="1" key="2">
    <citation type="submission" date="2018-05" db="EMBL/GenBank/DDBJ databases">
        <title>OmerRS3 (Oryza meridionalis Reference Sequence Version 3).</title>
        <authorList>
            <person name="Zhang J."/>
            <person name="Kudrna D."/>
            <person name="Lee S."/>
            <person name="Talag J."/>
            <person name="Welchert J."/>
            <person name="Wing R.A."/>
        </authorList>
    </citation>
    <scope>NUCLEOTIDE SEQUENCE [LARGE SCALE GENOMIC DNA]</scope>
    <source>
        <strain evidence="1">cv. OR44</strain>
    </source>
</reference>
<name>A0A0E0EYG1_9ORYZ</name>
<dbReference type="Gramene" id="OMERI10G08750.1">
    <property type="protein sequence ID" value="OMERI10G08750.1"/>
    <property type="gene ID" value="OMERI10G08750"/>
</dbReference>
<sequence>MSIPWVQSFRPEVSDPSSMKGYIYLVLLLALGSDAKELITLETIWSHQEGNSRNGGPSIATYLPDAVTFLTKRPRTSASPLHSTSPSIGDSSIYLSMRRDCKRRGGRVFFSIMEMGYISGLCP</sequence>
<evidence type="ECO:0000313" key="2">
    <source>
        <dbReference type="Proteomes" id="UP000008021"/>
    </source>
</evidence>
<organism evidence="1">
    <name type="scientific">Oryza meridionalis</name>
    <dbReference type="NCBI Taxonomy" id="40149"/>
    <lineage>
        <taxon>Eukaryota</taxon>
        <taxon>Viridiplantae</taxon>
        <taxon>Streptophyta</taxon>
        <taxon>Embryophyta</taxon>
        <taxon>Tracheophyta</taxon>
        <taxon>Spermatophyta</taxon>
        <taxon>Magnoliopsida</taxon>
        <taxon>Liliopsida</taxon>
        <taxon>Poales</taxon>
        <taxon>Poaceae</taxon>
        <taxon>BOP clade</taxon>
        <taxon>Oryzoideae</taxon>
        <taxon>Oryzeae</taxon>
        <taxon>Oryzinae</taxon>
        <taxon>Oryza</taxon>
    </lineage>
</organism>
<dbReference type="AlphaFoldDB" id="A0A0E0EYG1"/>
<evidence type="ECO:0000313" key="1">
    <source>
        <dbReference type="EnsemblPlants" id="OMERI10G08750.1"/>
    </source>
</evidence>
<dbReference type="Proteomes" id="UP000008021">
    <property type="component" value="Chromosome 10"/>
</dbReference>
<reference evidence="1" key="1">
    <citation type="submission" date="2015-04" db="UniProtKB">
        <authorList>
            <consortium name="EnsemblPlants"/>
        </authorList>
    </citation>
    <scope>IDENTIFICATION</scope>
</reference>
<dbReference type="HOGENOM" id="CLU_2018872_0_0_1"/>
<proteinExistence type="predicted"/>